<dbReference type="AlphaFoldDB" id="A0A1W1C2N9"/>
<keyword evidence="1" id="KW-1133">Transmembrane helix</keyword>
<sequence length="150" mass="17081">MVEFFLHFHLLAAIAWIGGSVFMFVLGISLRDKEKQDQVYPNIGPIFGYFELVSLIILLISGIAMLYGFDLIDILMSDDNTKVVRLLRLKLWMVFFVVIATAIHFTIALKTNGKKRTKVQQLLSRGSSLFIFFINLAILHYAIVIRTILG</sequence>
<gene>
    <name evidence="2" type="ORF">MNB_SM-7-690</name>
</gene>
<evidence type="ECO:0000256" key="1">
    <source>
        <dbReference type="SAM" id="Phobius"/>
    </source>
</evidence>
<evidence type="ECO:0000313" key="2">
    <source>
        <dbReference type="EMBL" id="SFV60005.1"/>
    </source>
</evidence>
<keyword evidence="1" id="KW-0812">Transmembrane</keyword>
<protein>
    <recommendedName>
        <fullName evidence="3">Copper resistance protein D domain-containing protein</fullName>
    </recommendedName>
</protein>
<feature type="transmembrane region" description="Helical" evidence="1">
    <location>
        <begin position="6"/>
        <end position="28"/>
    </location>
</feature>
<keyword evidence="1" id="KW-0472">Membrane</keyword>
<feature type="transmembrane region" description="Helical" evidence="1">
    <location>
        <begin position="49"/>
        <end position="69"/>
    </location>
</feature>
<evidence type="ECO:0008006" key="3">
    <source>
        <dbReference type="Google" id="ProtNLM"/>
    </source>
</evidence>
<reference evidence="2" key="1">
    <citation type="submission" date="2016-10" db="EMBL/GenBank/DDBJ databases">
        <authorList>
            <person name="de Groot N.N."/>
        </authorList>
    </citation>
    <scope>NUCLEOTIDE SEQUENCE</scope>
</reference>
<name>A0A1W1C2N9_9ZZZZ</name>
<organism evidence="2">
    <name type="scientific">hydrothermal vent metagenome</name>
    <dbReference type="NCBI Taxonomy" id="652676"/>
    <lineage>
        <taxon>unclassified sequences</taxon>
        <taxon>metagenomes</taxon>
        <taxon>ecological metagenomes</taxon>
    </lineage>
</organism>
<dbReference type="EMBL" id="FPHB01000048">
    <property type="protein sequence ID" value="SFV60005.1"/>
    <property type="molecule type" value="Genomic_DNA"/>
</dbReference>
<feature type="transmembrane region" description="Helical" evidence="1">
    <location>
        <begin position="89"/>
        <end position="109"/>
    </location>
</feature>
<proteinExistence type="predicted"/>
<accession>A0A1W1C2N9</accession>
<feature type="transmembrane region" description="Helical" evidence="1">
    <location>
        <begin position="129"/>
        <end position="149"/>
    </location>
</feature>